<dbReference type="EMBL" id="MT270135">
    <property type="protein sequence ID" value="QSD98580.1"/>
    <property type="molecule type" value="mRNA"/>
</dbReference>
<dbReference type="GO" id="GO:0006355">
    <property type="term" value="P:regulation of DNA-templated transcription"/>
    <property type="evidence" value="ECO:0007669"/>
    <property type="project" value="InterPro"/>
</dbReference>
<keyword evidence="4 8" id="KW-0805">Transcription regulation</keyword>
<dbReference type="PANTHER" id="PTHR31734:SF87">
    <property type="entry name" value="AUXIN-RESPONSIVE PROTEIN IAA5"/>
    <property type="match status" value="1"/>
</dbReference>
<reference evidence="10" key="1">
    <citation type="submission" date="2020-03" db="EMBL/GenBank/DDBJ databases">
        <authorList>
            <person name="Deng W."/>
        </authorList>
    </citation>
    <scope>NUCLEOTIDE SEQUENCE</scope>
</reference>
<accession>A0A896W763</accession>
<evidence type="ECO:0000256" key="3">
    <source>
        <dbReference type="ARBA" id="ARBA00022491"/>
    </source>
</evidence>
<dbReference type="SUPFAM" id="SSF54277">
    <property type="entry name" value="CAD &amp; PB1 domains"/>
    <property type="match status" value="1"/>
</dbReference>
<evidence type="ECO:0000256" key="1">
    <source>
        <dbReference type="ARBA" id="ARBA00004123"/>
    </source>
</evidence>
<organism evidence="10">
    <name type="scientific">Galium aparine</name>
    <name type="common">Catchweed bedstraw</name>
    <name type="synonym">Cleavers</name>
    <dbReference type="NCBI Taxonomy" id="29788"/>
    <lineage>
        <taxon>Eukaryota</taxon>
        <taxon>Viridiplantae</taxon>
        <taxon>Streptophyta</taxon>
        <taxon>Embryophyta</taxon>
        <taxon>Tracheophyta</taxon>
        <taxon>Spermatophyta</taxon>
        <taxon>Magnoliopsida</taxon>
        <taxon>eudicotyledons</taxon>
        <taxon>Gunneridae</taxon>
        <taxon>Pentapetalae</taxon>
        <taxon>asterids</taxon>
        <taxon>lamiids</taxon>
        <taxon>Gentianales</taxon>
        <taxon>Rubiaceae</taxon>
        <taxon>Rubioideae</taxon>
        <taxon>Rubieae</taxon>
        <taxon>Galium</taxon>
    </lineage>
</organism>
<evidence type="ECO:0000256" key="4">
    <source>
        <dbReference type="ARBA" id="ARBA00023015"/>
    </source>
</evidence>
<comment type="subunit">
    <text evidence="8">Homodimers and heterodimers.</text>
</comment>
<protein>
    <recommendedName>
        <fullName evidence="8">Auxin-responsive protein</fullName>
    </recommendedName>
</protein>
<dbReference type="InterPro" id="IPR053793">
    <property type="entry name" value="PB1-like"/>
</dbReference>
<name>A0A896W763_GALAP</name>
<evidence type="ECO:0000256" key="7">
    <source>
        <dbReference type="ARBA" id="ARBA00023294"/>
    </source>
</evidence>
<dbReference type="AlphaFoldDB" id="A0A896W763"/>
<dbReference type="InterPro" id="IPR003311">
    <property type="entry name" value="AUX_IAA"/>
</dbReference>
<comment type="subcellular location">
    <subcellularLocation>
        <location evidence="1 8">Nucleus</location>
    </subcellularLocation>
</comment>
<dbReference type="Pfam" id="PF02309">
    <property type="entry name" value="AUX_IAA"/>
    <property type="match status" value="2"/>
</dbReference>
<evidence type="ECO:0000256" key="5">
    <source>
        <dbReference type="ARBA" id="ARBA00023163"/>
    </source>
</evidence>
<keyword evidence="7 8" id="KW-0927">Auxin signaling pathway</keyword>
<proteinExistence type="evidence at transcript level"/>
<dbReference type="GO" id="GO:0009734">
    <property type="term" value="P:auxin-activated signaling pathway"/>
    <property type="evidence" value="ECO:0007669"/>
    <property type="project" value="UniProtKB-UniRule"/>
</dbReference>
<evidence type="ECO:0000313" key="10">
    <source>
        <dbReference type="EMBL" id="QSD98580.1"/>
    </source>
</evidence>
<evidence type="ECO:0000259" key="9">
    <source>
        <dbReference type="PROSITE" id="PS51745"/>
    </source>
</evidence>
<feature type="domain" description="PB1" evidence="9">
    <location>
        <begin position="84"/>
        <end position="168"/>
    </location>
</feature>
<dbReference type="InterPro" id="IPR033389">
    <property type="entry name" value="AUX/IAA_dom"/>
</dbReference>
<dbReference type="PROSITE" id="PS51745">
    <property type="entry name" value="PB1"/>
    <property type="match status" value="1"/>
</dbReference>
<keyword evidence="3 8" id="KW-0678">Repressor</keyword>
<dbReference type="GO" id="GO:0005634">
    <property type="term" value="C:nucleus"/>
    <property type="evidence" value="ECO:0007669"/>
    <property type="project" value="UniProtKB-SubCell"/>
</dbReference>
<sequence>MAAVGLGLGLELRLGLPGASSIDEPINEKKKRVFSQMEFEGKKNATKKSSNNNVVVGWPPVCSYRRKNSFNAGGDDQDSGNTKILYVKVSMDGAPFLRKINLSAQKDYSDLETNLQKLFSSSLELVNEAFSLEYVPIYEDRDGDWMLLGDVPWTMFIESCKKLRIMKRAEAIGIGLGIATNGSSQFSS</sequence>
<evidence type="ECO:0000256" key="6">
    <source>
        <dbReference type="ARBA" id="ARBA00023242"/>
    </source>
</evidence>
<dbReference type="Gene3D" id="3.10.20.90">
    <property type="entry name" value="Phosphatidylinositol 3-kinase Catalytic Subunit, Chain A, domain 1"/>
    <property type="match status" value="1"/>
</dbReference>
<evidence type="ECO:0000256" key="8">
    <source>
        <dbReference type="RuleBase" id="RU004549"/>
    </source>
</evidence>
<keyword evidence="6 8" id="KW-0539">Nucleus</keyword>
<comment type="function">
    <text evidence="8">Aux/IAA proteins are short-lived transcriptional factors that function as repressors of early auxin response genes at low auxin concentrations.</text>
</comment>
<evidence type="ECO:0000256" key="2">
    <source>
        <dbReference type="ARBA" id="ARBA00006728"/>
    </source>
</evidence>
<keyword evidence="5 8" id="KW-0804">Transcription</keyword>
<dbReference type="PANTHER" id="PTHR31734">
    <property type="entry name" value="AUXIN-RESPONSIVE PROTEIN IAA17"/>
    <property type="match status" value="1"/>
</dbReference>
<comment type="similarity">
    <text evidence="2 8">Belongs to the Aux/IAA family.</text>
</comment>